<evidence type="ECO:0000256" key="4">
    <source>
        <dbReference type="ARBA" id="ARBA00023136"/>
    </source>
</evidence>
<dbReference type="InterPro" id="IPR013099">
    <property type="entry name" value="K_chnl_dom"/>
</dbReference>
<comment type="subcellular location">
    <subcellularLocation>
        <location evidence="1">Membrane</location>
        <topology evidence="1">Multi-pass membrane protein</topology>
    </subcellularLocation>
</comment>
<gene>
    <name evidence="8" type="ORF">SPIL2461_LOCUS19834</name>
</gene>
<comment type="caution">
    <text evidence="8">The sequence shown here is derived from an EMBL/GenBank/DDBJ whole genome shotgun (WGS) entry which is preliminary data.</text>
</comment>
<dbReference type="Pfam" id="PF00520">
    <property type="entry name" value="Ion_trans"/>
    <property type="match status" value="1"/>
</dbReference>
<dbReference type="GO" id="GO:0016020">
    <property type="term" value="C:membrane"/>
    <property type="evidence" value="ECO:0007669"/>
    <property type="project" value="UniProtKB-SubCell"/>
</dbReference>
<keyword evidence="3 5" id="KW-1133">Transmembrane helix</keyword>
<dbReference type="SUPFAM" id="SSF81324">
    <property type="entry name" value="Voltage-gated potassium channels"/>
    <property type="match status" value="1"/>
</dbReference>
<evidence type="ECO:0000313" key="8">
    <source>
        <dbReference type="EMBL" id="CAE7703822.1"/>
    </source>
</evidence>
<evidence type="ECO:0000256" key="5">
    <source>
        <dbReference type="SAM" id="Phobius"/>
    </source>
</evidence>
<feature type="domain" description="Potassium channel" evidence="7">
    <location>
        <begin position="544"/>
        <end position="599"/>
    </location>
</feature>
<feature type="transmembrane region" description="Helical" evidence="5">
    <location>
        <begin position="28"/>
        <end position="47"/>
    </location>
</feature>
<dbReference type="InterPro" id="IPR005821">
    <property type="entry name" value="Ion_trans_dom"/>
</dbReference>
<dbReference type="GO" id="GO:0005216">
    <property type="term" value="F:monoatomic ion channel activity"/>
    <property type="evidence" value="ECO:0007669"/>
    <property type="project" value="InterPro"/>
</dbReference>
<evidence type="ECO:0000256" key="1">
    <source>
        <dbReference type="ARBA" id="ARBA00004141"/>
    </source>
</evidence>
<sequence length="645" mass="73300">MIVYSVSVEPFRICFGVEVSSAMLALDIFVDCLFVIDIVLTFFTAYFDEREVLVTNRLRIAKRYLRGFFVIDVASVFPAELFLLAIQPDIATQARAVKLLRLVRLMKLGRLFKLKRLVLLVEEKLNFSLQMMDMLKMLVKVLFIVHWLACLTYLVASPVCEDGSPVPCPPPKDPDDGARFWSNWVRMFQADKFDLALGPRNFPAAAIASEFWEQKALIEARLAQIATLPPVEYRGPSPAEQCVSLDAAELEQLQRKDAFFSRLPTLTLPAVAAFIGAVALTPLRRSSRAHAQAFAIHHFVPRSHAAVQQFRWEEDARQGYTEDLERPDLDDEDDFAHAMDFADATFSKVEVYAVDDAFLSMRRKGYESESEHRLRLNWFFENTFVHLGDDPAHYLALQRCCRQFPKVSALVFPNHVYSPPGGVFCPRPLHVAILAQDMALAKMLLRAALETRCNGDTVFLRSHTPNTNWGEMSPVFLALLVVSTETLAEWLKLLCAAGARLNHMDWHIYRVIQCADLPDGTEEKEALKERLEFALDLLHHSGQRGRYLSTFHFITATLMAVGYGDIFPANSFERIVCIISQITGAVLFGFLLSCITAVMEFTHPRELEHKKRMSEIKNWLRNRSLPPVLKAQAEWVQGPIFEVEV</sequence>
<dbReference type="PANTHER" id="PTHR47823:SF9">
    <property type="entry name" value="CHROMOSOME UNDETERMINED SCAFFOLD_10, WHOLE GENOME SHOTGUN SEQUENCE"/>
    <property type="match status" value="1"/>
</dbReference>
<dbReference type="OrthoDB" id="432483at2759"/>
<dbReference type="Pfam" id="PF07885">
    <property type="entry name" value="Ion_trans_2"/>
    <property type="match status" value="1"/>
</dbReference>
<keyword evidence="2 5" id="KW-0812">Transmembrane</keyword>
<evidence type="ECO:0008006" key="10">
    <source>
        <dbReference type="Google" id="ProtNLM"/>
    </source>
</evidence>
<evidence type="ECO:0000256" key="3">
    <source>
        <dbReference type="ARBA" id="ARBA00022989"/>
    </source>
</evidence>
<dbReference type="AlphaFoldDB" id="A0A812X3C9"/>
<reference evidence="8" key="1">
    <citation type="submission" date="2021-02" db="EMBL/GenBank/DDBJ databases">
        <authorList>
            <person name="Dougan E. K."/>
            <person name="Rhodes N."/>
            <person name="Thang M."/>
            <person name="Chan C."/>
        </authorList>
    </citation>
    <scope>NUCLEOTIDE SEQUENCE</scope>
</reference>
<protein>
    <recommendedName>
        <fullName evidence="10">Ion transport domain-containing protein</fullName>
    </recommendedName>
</protein>
<proteinExistence type="predicted"/>
<keyword evidence="9" id="KW-1185">Reference proteome</keyword>
<organism evidence="8 9">
    <name type="scientific">Symbiodinium pilosum</name>
    <name type="common">Dinoflagellate</name>
    <dbReference type="NCBI Taxonomy" id="2952"/>
    <lineage>
        <taxon>Eukaryota</taxon>
        <taxon>Sar</taxon>
        <taxon>Alveolata</taxon>
        <taxon>Dinophyceae</taxon>
        <taxon>Suessiales</taxon>
        <taxon>Symbiodiniaceae</taxon>
        <taxon>Symbiodinium</taxon>
    </lineage>
</organism>
<evidence type="ECO:0000259" key="7">
    <source>
        <dbReference type="Pfam" id="PF07885"/>
    </source>
</evidence>
<feature type="transmembrane region" description="Helical" evidence="5">
    <location>
        <begin position="67"/>
        <end position="86"/>
    </location>
</feature>
<dbReference type="EMBL" id="CAJNIZ010044871">
    <property type="protein sequence ID" value="CAE7703822.1"/>
    <property type="molecule type" value="Genomic_DNA"/>
</dbReference>
<accession>A0A812X3C9</accession>
<keyword evidence="4 5" id="KW-0472">Membrane</keyword>
<evidence type="ECO:0000256" key="2">
    <source>
        <dbReference type="ARBA" id="ARBA00022692"/>
    </source>
</evidence>
<evidence type="ECO:0000259" key="6">
    <source>
        <dbReference type="Pfam" id="PF00520"/>
    </source>
</evidence>
<name>A0A812X3C9_SYMPI</name>
<dbReference type="Proteomes" id="UP000649617">
    <property type="component" value="Unassembled WGS sequence"/>
</dbReference>
<evidence type="ECO:0000313" key="9">
    <source>
        <dbReference type="Proteomes" id="UP000649617"/>
    </source>
</evidence>
<feature type="domain" description="Ion transport" evidence="6">
    <location>
        <begin position="2"/>
        <end position="156"/>
    </location>
</feature>
<dbReference type="PANTHER" id="PTHR47823">
    <property type="entry name" value="ION_TRANS DOMAIN-CONTAINING PROTEIN"/>
    <property type="match status" value="1"/>
</dbReference>
<dbReference type="Gene3D" id="1.10.287.70">
    <property type="match status" value="2"/>
</dbReference>